<dbReference type="InterPro" id="IPR036866">
    <property type="entry name" value="RibonucZ/Hydroxyglut_hydro"/>
</dbReference>
<keyword evidence="4 7" id="KW-0479">Metal-binding</keyword>
<comment type="caution">
    <text evidence="9">The sequence shown here is derived from an EMBL/GenBank/DDBJ whole genome shotgun (WGS) entry which is preliminary data.</text>
</comment>
<dbReference type="InterPro" id="IPR017782">
    <property type="entry name" value="Hydroxyacylglutathione_Hdrlase"/>
</dbReference>
<feature type="binding site" evidence="7">
    <location>
        <position position="56"/>
    </location>
    <ligand>
        <name>Zn(2+)</name>
        <dbReference type="ChEBI" id="CHEBI:29105"/>
        <label>1</label>
    </ligand>
</feature>
<dbReference type="HAMAP" id="MF_01374">
    <property type="entry name" value="Glyoxalase_2"/>
    <property type="match status" value="1"/>
</dbReference>
<feature type="domain" description="Metallo-beta-lactamase" evidence="8">
    <location>
        <begin position="13"/>
        <end position="171"/>
    </location>
</feature>
<dbReference type="InterPro" id="IPR035680">
    <property type="entry name" value="Clx_II_MBL"/>
</dbReference>
<reference evidence="9 10" key="1">
    <citation type="submission" date="2019-03" db="EMBL/GenBank/DDBJ databases">
        <title>Genomic Encyclopedia of Type Strains, Phase IV (KMG-IV): sequencing the most valuable type-strain genomes for metagenomic binning, comparative biology and taxonomic classification.</title>
        <authorList>
            <person name="Goeker M."/>
        </authorList>
    </citation>
    <scope>NUCLEOTIDE SEQUENCE [LARGE SCALE GENOMIC DNA]</scope>
    <source>
        <strain evidence="9 10">DSM 9035</strain>
    </source>
</reference>
<evidence type="ECO:0000256" key="5">
    <source>
        <dbReference type="ARBA" id="ARBA00022801"/>
    </source>
</evidence>
<dbReference type="GO" id="GO:0004416">
    <property type="term" value="F:hydroxyacylglutathione hydrolase activity"/>
    <property type="evidence" value="ECO:0007669"/>
    <property type="project" value="UniProtKB-UniRule"/>
</dbReference>
<dbReference type="CDD" id="cd07723">
    <property type="entry name" value="hydroxyacylglutathione_hydrolase_MBL-fold"/>
    <property type="match status" value="1"/>
</dbReference>
<evidence type="ECO:0000313" key="9">
    <source>
        <dbReference type="EMBL" id="TCT05578.1"/>
    </source>
</evidence>
<feature type="binding site" evidence="7">
    <location>
        <position position="133"/>
    </location>
    <ligand>
        <name>Zn(2+)</name>
        <dbReference type="ChEBI" id="CHEBI:29105"/>
        <label>2</label>
    </ligand>
</feature>
<comment type="catalytic activity">
    <reaction evidence="1 7">
        <text>an S-(2-hydroxyacyl)glutathione + H2O = a 2-hydroxy carboxylate + glutathione + H(+)</text>
        <dbReference type="Rhea" id="RHEA:21864"/>
        <dbReference type="ChEBI" id="CHEBI:15377"/>
        <dbReference type="ChEBI" id="CHEBI:15378"/>
        <dbReference type="ChEBI" id="CHEBI:57925"/>
        <dbReference type="ChEBI" id="CHEBI:58896"/>
        <dbReference type="ChEBI" id="CHEBI:71261"/>
        <dbReference type="EC" id="3.1.2.6"/>
    </reaction>
</comment>
<evidence type="ECO:0000259" key="8">
    <source>
        <dbReference type="SMART" id="SM00849"/>
    </source>
</evidence>
<sequence>MAVEIRVVPCLNDNYAVLLHDPVAQATAVVDVPEVAPVLAAIEREGWTLTHILVTHHHADHIDGVPALKARFGATVVGPKAEAATIPGIDVEVVDGDPVAVGGLVGRVMETPGHTAGHVVYLFEDEHLLFAGDTLFVMGCGRPIECDAPVLWKSLQRLRTLPDDLAVYCGHEYTVSNARFAASVDPDNGALQARLGEVQAARSADRPTIPTMLGDEKLTNPFLRADDPGMAERLGLGESDAAAVFTELRARKNVFKG</sequence>
<evidence type="ECO:0000256" key="4">
    <source>
        <dbReference type="ARBA" id="ARBA00022723"/>
    </source>
</evidence>
<evidence type="ECO:0000313" key="10">
    <source>
        <dbReference type="Proteomes" id="UP000294664"/>
    </source>
</evidence>
<feature type="binding site" evidence="7">
    <location>
        <position position="171"/>
    </location>
    <ligand>
        <name>Zn(2+)</name>
        <dbReference type="ChEBI" id="CHEBI:29105"/>
        <label>2</label>
    </ligand>
</feature>
<dbReference type="UniPathway" id="UPA00619">
    <property type="reaction ID" value="UER00676"/>
</dbReference>
<comment type="subunit">
    <text evidence="7">Monomer.</text>
</comment>
<gene>
    <name evidence="7" type="primary">gloB</name>
    <name evidence="9" type="ORF">EDC64_104135</name>
</gene>
<dbReference type="SMART" id="SM00849">
    <property type="entry name" value="Lactamase_B"/>
    <property type="match status" value="1"/>
</dbReference>
<evidence type="ECO:0000256" key="6">
    <source>
        <dbReference type="ARBA" id="ARBA00022833"/>
    </source>
</evidence>
<dbReference type="GO" id="GO:0046872">
    <property type="term" value="F:metal ion binding"/>
    <property type="evidence" value="ECO:0007669"/>
    <property type="project" value="UniProtKB-KW"/>
</dbReference>
<accession>A0A4V6NZJ9</accession>
<dbReference type="NCBIfam" id="TIGR03413">
    <property type="entry name" value="GSH_gloB"/>
    <property type="match status" value="1"/>
</dbReference>
<dbReference type="Pfam" id="PF16123">
    <property type="entry name" value="HAGH_C"/>
    <property type="match status" value="1"/>
</dbReference>
<dbReference type="AlphaFoldDB" id="A0A4V6NZJ9"/>
<comment type="function">
    <text evidence="7">Thiolesterase that catalyzes the hydrolysis of S-D-lactoyl-glutathione to form glutathione and D-lactic acid.</text>
</comment>
<evidence type="ECO:0000256" key="3">
    <source>
        <dbReference type="ARBA" id="ARBA00006759"/>
    </source>
</evidence>
<protein>
    <recommendedName>
        <fullName evidence="7">Hydroxyacylglutathione hydrolase</fullName>
        <ecNumber evidence="7">3.1.2.6</ecNumber>
    </recommendedName>
    <alternativeName>
        <fullName evidence="7">Glyoxalase II</fullName>
        <shortName evidence="7">Glx II</shortName>
    </alternativeName>
</protein>
<organism evidence="9 10">
    <name type="scientific">Aquabacter spiritensis</name>
    <dbReference type="NCBI Taxonomy" id="933073"/>
    <lineage>
        <taxon>Bacteria</taxon>
        <taxon>Pseudomonadati</taxon>
        <taxon>Pseudomonadota</taxon>
        <taxon>Alphaproteobacteria</taxon>
        <taxon>Hyphomicrobiales</taxon>
        <taxon>Xanthobacteraceae</taxon>
        <taxon>Aquabacter</taxon>
    </lineage>
</organism>
<dbReference type="Gene3D" id="3.60.15.10">
    <property type="entry name" value="Ribonuclease Z/Hydroxyacylglutathione hydrolase-like"/>
    <property type="match status" value="1"/>
</dbReference>
<dbReference type="PIRSF" id="PIRSF005457">
    <property type="entry name" value="Glx"/>
    <property type="match status" value="1"/>
</dbReference>
<feature type="binding site" evidence="7">
    <location>
        <position position="58"/>
    </location>
    <ligand>
        <name>Zn(2+)</name>
        <dbReference type="ChEBI" id="CHEBI:29105"/>
        <label>1</label>
    </ligand>
</feature>
<dbReference type="InterPro" id="IPR001279">
    <property type="entry name" value="Metallo-B-lactamas"/>
</dbReference>
<dbReference type="GO" id="GO:0019243">
    <property type="term" value="P:methylglyoxal catabolic process to D-lactate via S-lactoyl-glutathione"/>
    <property type="evidence" value="ECO:0007669"/>
    <property type="project" value="UniProtKB-UniRule"/>
</dbReference>
<keyword evidence="5 7" id="KW-0378">Hydrolase</keyword>
<dbReference type="Pfam" id="PF00753">
    <property type="entry name" value="Lactamase_B"/>
    <property type="match status" value="1"/>
</dbReference>
<evidence type="ECO:0000256" key="2">
    <source>
        <dbReference type="ARBA" id="ARBA00004963"/>
    </source>
</evidence>
<feature type="binding site" evidence="7">
    <location>
        <position position="61"/>
    </location>
    <ligand>
        <name>Zn(2+)</name>
        <dbReference type="ChEBI" id="CHEBI:29105"/>
        <label>2</label>
    </ligand>
</feature>
<comment type="similarity">
    <text evidence="3 7">Belongs to the metallo-beta-lactamase superfamily. Glyoxalase II family.</text>
</comment>
<dbReference type="Proteomes" id="UP000294664">
    <property type="component" value="Unassembled WGS sequence"/>
</dbReference>
<dbReference type="SUPFAM" id="SSF56281">
    <property type="entry name" value="Metallo-hydrolase/oxidoreductase"/>
    <property type="match status" value="1"/>
</dbReference>
<evidence type="ECO:0000256" key="7">
    <source>
        <dbReference type="HAMAP-Rule" id="MF_01374"/>
    </source>
</evidence>
<dbReference type="RefSeq" id="WP_132030920.1">
    <property type="nucleotide sequence ID" value="NZ_SMAI01000004.1"/>
</dbReference>
<feature type="binding site" evidence="7">
    <location>
        <position position="133"/>
    </location>
    <ligand>
        <name>Zn(2+)</name>
        <dbReference type="ChEBI" id="CHEBI:29105"/>
        <label>1</label>
    </ligand>
</feature>
<dbReference type="InterPro" id="IPR050110">
    <property type="entry name" value="Glyoxalase_II_hydrolase"/>
</dbReference>
<dbReference type="EMBL" id="SMAI01000004">
    <property type="protein sequence ID" value="TCT05578.1"/>
    <property type="molecule type" value="Genomic_DNA"/>
</dbReference>
<dbReference type="InterPro" id="IPR032282">
    <property type="entry name" value="HAGH_C"/>
</dbReference>
<keyword evidence="6 7" id="KW-0862">Zinc</keyword>
<dbReference type="PANTHER" id="PTHR43705:SF1">
    <property type="entry name" value="HYDROXYACYLGLUTATHIONE HYDROLASE GLOB"/>
    <property type="match status" value="1"/>
</dbReference>
<name>A0A4V6NZJ9_9HYPH</name>
<feature type="binding site" evidence="7">
    <location>
        <position position="114"/>
    </location>
    <ligand>
        <name>Zn(2+)</name>
        <dbReference type="ChEBI" id="CHEBI:29105"/>
        <label>1</label>
    </ligand>
</feature>
<dbReference type="PANTHER" id="PTHR43705">
    <property type="entry name" value="HYDROXYACYLGLUTATHIONE HYDROLASE"/>
    <property type="match status" value="1"/>
</dbReference>
<feature type="binding site" evidence="7">
    <location>
        <position position="60"/>
    </location>
    <ligand>
        <name>Zn(2+)</name>
        <dbReference type="ChEBI" id="CHEBI:29105"/>
        <label>2</label>
    </ligand>
</feature>
<proteinExistence type="inferred from homology"/>
<evidence type="ECO:0000256" key="1">
    <source>
        <dbReference type="ARBA" id="ARBA00001623"/>
    </source>
</evidence>
<comment type="pathway">
    <text evidence="2 7">Secondary metabolite metabolism; methylglyoxal degradation; (R)-lactate from methylglyoxal: step 2/2.</text>
</comment>
<keyword evidence="10" id="KW-1185">Reference proteome</keyword>
<comment type="cofactor">
    <cofactor evidence="7">
        <name>Zn(2+)</name>
        <dbReference type="ChEBI" id="CHEBI:29105"/>
    </cofactor>
    <text evidence="7">Binds 2 Zn(2+) ions per subunit.</text>
</comment>
<dbReference type="EC" id="3.1.2.6" evidence="7"/>
<dbReference type="OrthoDB" id="9802248at2"/>